<protein>
    <recommendedName>
        <fullName evidence="4">YhhN-like protein</fullName>
    </recommendedName>
</protein>
<accession>A0A239CTR5</accession>
<keyword evidence="3" id="KW-1185">Reference proteome</keyword>
<feature type="transmembrane region" description="Helical" evidence="1">
    <location>
        <begin position="152"/>
        <end position="175"/>
    </location>
</feature>
<sequence length="218" mass="25987">MTITDLNNVFQYLTLGLLFVNVELYLRSHNLFSKVMAYNLLIIYIILNLINSLTIEYLYHERIENLYLSNFYLIFQFILFTYFYLHLFKNKKQKIYVKASFIIVILILMIQYILTPLSFFYFNLLEVLLTSFPLITYSIIHLYNSLVTEGKFLYINAAILIYLTASTLIFILGNYIRGIDRELARGIWLILKILYSIFLILLTLEWKNSFSSHKMKVQ</sequence>
<feature type="transmembrane region" description="Helical" evidence="1">
    <location>
        <begin position="95"/>
        <end position="114"/>
    </location>
</feature>
<feature type="transmembrane region" description="Helical" evidence="1">
    <location>
        <begin position="71"/>
        <end position="88"/>
    </location>
</feature>
<keyword evidence="1" id="KW-0472">Membrane</keyword>
<dbReference type="AlphaFoldDB" id="A0A239CTR5"/>
<feature type="transmembrane region" description="Helical" evidence="1">
    <location>
        <begin position="120"/>
        <end position="140"/>
    </location>
</feature>
<evidence type="ECO:0000313" key="3">
    <source>
        <dbReference type="Proteomes" id="UP000198379"/>
    </source>
</evidence>
<organism evidence="2 3">
    <name type="scientific">Dokdonia pacifica</name>
    <dbReference type="NCBI Taxonomy" id="1627892"/>
    <lineage>
        <taxon>Bacteria</taxon>
        <taxon>Pseudomonadati</taxon>
        <taxon>Bacteroidota</taxon>
        <taxon>Flavobacteriia</taxon>
        <taxon>Flavobacteriales</taxon>
        <taxon>Flavobacteriaceae</taxon>
        <taxon>Dokdonia</taxon>
    </lineage>
</organism>
<gene>
    <name evidence="2" type="ORF">SAMN06265376_108171</name>
</gene>
<evidence type="ECO:0008006" key="4">
    <source>
        <dbReference type="Google" id="ProtNLM"/>
    </source>
</evidence>
<reference evidence="2 3" key="1">
    <citation type="submission" date="2017-06" db="EMBL/GenBank/DDBJ databases">
        <authorList>
            <person name="Kim H.J."/>
            <person name="Triplett B.A."/>
        </authorList>
    </citation>
    <scope>NUCLEOTIDE SEQUENCE [LARGE SCALE GENOMIC DNA]</scope>
    <source>
        <strain evidence="2 3">DSM 25597</strain>
    </source>
</reference>
<feature type="transmembrane region" description="Helical" evidence="1">
    <location>
        <begin position="187"/>
        <end position="206"/>
    </location>
</feature>
<keyword evidence="1" id="KW-1133">Transmembrane helix</keyword>
<evidence type="ECO:0000313" key="2">
    <source>
        <dbReference type="EMBL" id="SNS23158.1"/>
    </source>
</evidence>
<evidence type="ECO:0000256" key="1">
    <source>
        <dbReference type="SAM" id="Phobius"/>
    </source>
</evidence>
<proteinExistence type="predicted"/>
<feature type="transmembrane region" description="Helical" evidence="1">
    <location>
        <begin position="38"/>
        <end position="59"/>
    </location>
</feature>
<dbReference type="Proteomes" id="UP000198379">
    <property type="component" value="Unassembled WGS sequence"/>
</dbReference>
<keyword evidence="1" id="KW-0812">Transmembrane</keyword>
<dbReference type="EMBL" id="FZNY01000008">
    <property type="protein sequence ID" value="SNS23158.1"/>
    <property type="molecule type" value="Genomic_DNA"/>
</dbReference>
<name>A0A239CTR5_9FLAO</name>